<dbReference type="STRING" id="4909.A0A2U9R7M9"/>
<gene>
    <name evidence="1" type="ORF">C5L36_0D01315</name>
</gene>
<reference evidence="1 2" key="1">
    <citation type="submission" date="2018-06" db="EMBL/GenBank/DDBJ databases">
        <title>Population genomics shows no distinction between pathogenic Candida krusei and environmental Pichia kudriavzevii: One species, four names.</title>
        <authorList>
            <person name="Douglass A.P."/>
            <person name="Offei B."/>
            <person name="Braun-Galleani S."/>
            <person name="Coughlan A.Y."/>
            <person name="Martos A."/>
            <person name="Ortiz-Merino R.A."/>
            <person name="Byrne K.P."/>
            <person name="Wolfe K.H."/>
        </authorList>
    </citation>
    <scope>NUCLEOTIDE SEQUENCE [LARGE SCALE GENOMIC DNA]</scope>
    <source>
        <strain evidence="1 2">CBS573</strain>
    </source>
</reference>
<organism evidence="1 2">
    <name type="scientific">Pichia kudriavzevii</name>
    <name type="common">Yeast</name>
    <name type="synonym">Issatchenkia orientalis</name>
    <dbReference type="NCBI Taxonomy" id="4909"/>
    <lineage>
        <taxon>Eukaryota</taxon>
        <taxon>Fungi</taxon>
        <taxon>Dikarya</taxon>
        <taxon>Ascomycota</taxon>
        <taxon>Saccharomycotina</taxon>
        <taxon>Pichiomycetes</taxon>
        <taxon>Pichiales</taxon>
        <taxon>Pichiaceae</taxon>
        <taxon>Pichia</taxon>
    </lineage>
</organism>
<dbReference type="OrthoDB" id="241990at2759"/>
<dbReference type="AlphaFoldDB" id="A0A2U9R7M9"/>
<dbReference type="RefSeq" id="XP_029322872.1">
    <property type="nucleotide sequence ID" value="XM_029467012.1"/>
</dbReference>
<dbReference type="KEGG" id="pkz:C5L36_0D01315"/>
<dbReference type="VEuPathDB" id="FungiDB:C5L36_0D01315"/>
<dbReference type="Proteomes" id="UP000249293">
    <property type="component" value="Chromosome 4"/>
</dbReference>
<dbReference type="InterPro" id="IPR011993">
    <property type="entry name" value="PH-like_dom_sf"/>
</dbReference>
<evidence type="ECO:0000313" key="1">
    <source>
        <dbReference type="EMBL" id="AWU77395.1"/>
    </source>
</evidence>
<protein>
    <submittedName>
        <fullName evidence="1">Uncharacterized protein</fullName>
    </submittedName>
</protein>
<dbReference type="GeneID" id="40385224"/>
<evidence type="ECO:0000313" key="2">
    <source>
        <dbReference type="Proteomes" id="UP000249293"/>
    </source>
</evidence>
<sequence length="407" mass="45404">MRESSLQTLECLYNATKVYPSTTIPLPESNEKISLLETPESSLSESLSSVTSLSTPLNEDEFVDDERISLAGSPDGVYIDSDEYLTTDSESDMEAKNVFAGEHGADETQQQQQQQQQQLQQQQLQQQQQHEVVEDGMKFNKVPLGPHLQDGVSSLTMLMKHKVDSYHNVITKRDPGDTLVPLCIHFCQEKTDIKVSSRATVGEVTSYLVHRFHGDPKQYHYVVYMGDDGEIEDDLGALDKNRDIGGYGIDELFIVAEPRLSRDSGDADANANSDGNSDGDASVVMRQTRQTRPQRQPRQPRPSPPVLVWTVQRRVSTALKVRAFKVRGMVVTLGDGVLKLESVGDGRVRVFGLGSIIRVKVVEGPLLKIKVVRPGREGYKRYLLEADSALEAQSIVQEISERVEQYK</sequence>
<accession>A0A2U9R7M9</accession>
<keyword evidence="2" id="KW-1185">Reference proteome</keyword>
<dbReference type="EMBL" id="CP028776">
    <property type="protein sequence ID" value="AWU77395.1"/>
    <property type="molecule type" value="Genomic_DNA"/>
</dbReference>
<name>A0A2U9R7M9_PICKU</name>
<proteinExistence type="predicted"/>
<dbReference type="Gene3D" id="2.30.29.30">
    <property type="entry name" value="Pleckstrin-homology domain (PH domain)/Phosphotyrosine-binding domain (PTB)"/>
    <property type="match status" value="1"/>
</dbReference>